<dbReference type="EMBL" id="SMSJ01000099">
    <property type="protein sequence ID" value="TDH58733.1"/>
    <property type="molecule type" value="Genomic_DNA"/>
</dbReference>
<evidence type="ECO:0000313" key="1">
    <source>
        <dbReference type="EMBL" id="TDH58733.1"/>
    </source>
</evidence>
<sequence length="74" mass="8073">MTLARGDAMDRYWTRFRTTPPMSILVGEDGDLVLIVAMDAAVARGRPMSQAEVLAIAGMKDPGPDPDPRNPRCM</sequence>
<accession>A0A4R5Q814</accession>
<proteinExistence type="predicted"/>
<keyword evidence="2" id="KW-1185">Reference proteome</keyword>
<dbReference type="Proteomes" id="UP000295096">
    <property type="component" value="Unassembled WGS sequence"/>
</dbReference>
<name>A0A4R5Q814_9PROT</name>
<evidence type="ECO:0000313" key="2">
    <source>
        <dbReference type="Proteomes" id="UP000295096"/>
    </source>
</evidence>
<gene>
    <name evidence="1" type="ORF">E2C06_31085</name>
</gene>
<reference evidence="1 2" key="1">
    <citation type="journal article" date="2016" name="J. Microbiol.">
        <title>Dankookia rubra gen. nov., sp. nov., an alphaproteobacterium isolated from sediment of a shallow stream.</title>
        <authorList>
            <person name="Kim W.H."/>
            <person name="Kim D.H."/>
            <person name="Kang K."/>
            <person name="Ahn T.Y."/>
        </authorList>
    </citation>
    <scope>NUCLEOTIDE SEQUENCE [LARGE SCALE GENOMIC DNA]</scope>
    <source>
        <strain evidence="1 2">JCM30602</strain>
    </source>
</reference>
<protein>
    <submittedName>
        <fullName evidence="1">Uncharacterized protein</fullName>
    </submittedName>
</protein>
<comment type="caution">
    <text evidence="1">The sequence shown here is derived from an EMBL/GenBank/DDBJ whole genome shotgun (WGS) entry which is preliminary data.</text>
</comment>
<dbReference type="AlphaFoldDB" id="A0A4R5Q814"/>
<organism evidence="1 2">
    <name type="scientific">Dankookia rubra</name>
    <dbReference type="NCBI Taxonomy" id="1442381"/>
    <lineage>
        <taxon>Bacteria</taxon>
        <taxon>Pseudomonadati</taxon>
        <taxon>Pseudomonadota</taxon>
        <taxon>Alphaproteobacteria</taxon>
        <taxon>Acetobacterales</taxon>
        <taxon>Roseomonadaceae</taxon>
        <taxon>Dankookia</taxon>
    </lineage>
</organism>